<dbReference type="PANTHER" id="PTHR12428:SF65">
    <property type="entry name" value="CYTOCHROME C OXIDASE ASSEMBLY PROTEIN COX18, MITOCHONDRIAL"/>
    <property type="match status" value="1"/>
</dbReference>
<feature type="transmembrane region" description="Helical" evidence="10">
    <location>
        <begin position="85"/>
        <end position="105"/>
    </location>
</feature>
<accession>A0ABU9VSD7</accession>
<dbReference type="InterPro" id="IPR001708">
    <property type="entry name" value="YidC/ALB3/OXA1/COX18"/>
</dbReference>
<evidence type="ECO:0000313" key="13">
    <source>
        <dbReference type="Proteomes" id="UP001407405"/>
    </source>
</evidence>
<evidence type="ECO:0000256" key="4">
    <source>
        <dbReference type="ARBA" id="ARBA00022692"/>
    </source>
</evidence>
<dbReference type="Proteomes" id="UP001407405">
    <property type="component" value="Unassembled WGS sequence"/>
</dbReference>
<keyword evidence="8" id="KW-0143">Chaperone</keyword>
<feature type="transmembrane region" description="Helical" evidence="10">
    <location>
        <begin position="170"/>
        <end position="196"/>
    </location>
</feature>
<dbReference type="InterPro" id="IPR047196">
    <property type="entry name" value="YidC_ALB_C"/>
</dbReference>
<keyword evidence="3" id="KW-1003">Cell membrane</keyword>
<keyword evidence="6 10" id="KW-1133">Transmembrane helix</keyword>
<feature type="transmembrane region" description="Helical" evidence="10">
    <location>
        <begin position="20"/>
        <end position="42"/>
    </location>
</feature>
<organism evidence="12 13">
    <name type="scientific">Anoxynatronum sibiricum</name>
    <dbReference type="NCBI Taxonomy" id="210623"/>
    <lineage>
        <taxon>Bacteria</taxon>
        <taxon>Bacillati</taxon>
        <taxon>Bacillota</taxon>
        <taxon>Clostridia</taxon>
        <taxon>Eubacteriales</taxon>
        <taxon>Clostridiaceae</taxon>
        <taxon>Anoxynatronum</taxon>
    </lineage>
</organism>
<evidence type="ECO:0000256" key="8">
    <source>
        <dbReference type="ARBA" id="ARBA00023186"/>
    </source>
</evidence>
<evidence type="ECO:0000256" key="7">
    <source>
        <dbReference type="ARBA" id="ARBA00023136"/>
    </source>
</evidence>
<evidence type="ECO:0000256" key="3">
    <source>
        <dbReference type="ARBA" id="ARBA00022475"/>
    </source>
</evidence>
<keyword evidence="7 10" id="KW-0472">Membrane</keyword>
<evidence type="ECO:0000313" key="12">
    <source>
        <dbReference type="EMBL" id="MEN1760077.1"/>
    </source>
</evidence>
<keyword evidence="2" id="KW-0813">Transport</keyword>
<dbReference type="CDD" id="cd20070">
    <property type="entry name" value="5TM_YidC_Alb3"/>
    <property type="match status" value="1"/>
</dbReference>
<dbReference type="NCBIfam" id="TIGR03592">
    <property type="entry name" value="yidC_oxa1_cterm"/>
    <property type="match status" value="1"/>
</dbReference>
<comment type="subcellular location">
    <subcellularLocation>
        <location evidence="1">Cell membrane</location>
        <topology evidence="1">Multi-pass membrane protein</topology>
    </subcellularLocation>
    <subcellularLocation>
        <location evidence="9">Membrane</location>
        <topology evidence="9">Multi-pass membrane protein</topology>
    </subcellularLocation>
</comment>
<keyword evidence="13" id="KW-1185">Reference proteome</keyword>
<evidence type="ECO:0000256" key="9">
    <source>
        <dbReference type="RuleBase" id="RU003945"/>
    </source>
</evidence>
<comment type="similarity">
    <text evidence="9">Belongs to the OXA1/ALB3/YidC family.</text>
</comment>
<reference evidence="12 13" key="1">
    <citation type="submission" date="2024-04" db="EMBL/GenBank/DDBJ databases">
        <title>Genome sequencing and metabolic network reconstruction of aminoacids and betaine degradation by Anoxynatronum sibiricum.</title>
        <authorList>
            <person name="Detkova E.N."/>
            <person name="Boltjanskaja Y.V."/>
            <person name="Mardanov A.V."/>
            <person name="Kevbrin V."/>
        </authorList>
    </citation>
    <scope>NUCLEOTIDE SEQUENCE [LARGE SCALE GENOMIC DNA]</scope>
    <source>
        <strain evidence="12 13">Z-7981</strain>
    </source>
</reference>
<evidence type="ECO:0000259" key="11">
    <source>
        <dbReference type="Pfam" id="PF02096"/>
    </source>
</evidence>
<keyword evidence="4 9" id="KW-0812">Transmembrane</keyword>
<keyword evidence="5" id="KW-0653">Protein transport</keyword>
<evidence type="ECO:0000256" key="1">
    <source>
        <dbReference type="ARBA" id="ARBA00004651"/>
    </source>
</evidence>
<gene>
    <name evidence="12" type="ORF">AAIG11_06315</name>
</gene>
<dbReference type="Pfam" id="PF02096">
    <property type="entry name" value="60KD_IMP"/>
    <property type="match status" value="1"/>
</dbReference>
<evidence type="ECO:0000256" key="5">
    <source>
        <dbReference type="ARBA" id="ARBA00022927"/>
    </source>
</evidence>
<feature type="domain" description="Membrane insertase YidC/Oxa/ALB C-terminal" evidence="11">
    <location>
        <begin position="22"/>
        <end position="210"/>
    </location>
</feature>
<protein>
    <submittedName>
        <fullName evidence="12">YidC/Oxa1 family membrane protein insertase</fullName>
    </submittedName>
</protein>
<evidence type="ECO:0000256" key="2">
    <source>
        <dbReference type="ARBA" id="ARBA00022448"/>
    </source>
</evidence>
<dbReference type="PRINTS" id="PR01900">
    <property type="entry name" value="YIDCPROTEIN"/>
</dbReference>
<dbReference type="EMBL" id="JBCITM010000005">
    <property type="protein sequence ID" value="MEN1760077.1"/>
    <property type="molecule type" value="Genomic_DNA"/>
</dbReference>
<dbReference type="PANTHER" id="PTHR12428">
    <property type="entry name" value="OXA1"/>
    <property type="match status" value="1"/>
</dbReference>
<evidence type="ECO:0000256" key="6">
    <source>
        <dbReference type="ARBA" id="ARBA00022989"/>
    </source>
</evidence>
<name>A0ABU9VSD7_9CLOT</name>
<proteinExistence type="inferred from homology"/>
<comment type="caution">
    <text evidence="12">The sequence shown here is derived from an EMBL/GenBank/DDBJ whole genome shotgun (WGS) entry which is preliminary data.</text>
</comment>
<sequence>MSFIAEPLGRLLLMVYGIVGNYGIAIIIFTILVKMIMIPLTIKQTKSMKNMQEIQPKIKEIQKKYQNDKEKMNEKVMELYKEHNVNPFGGCLPLLIQFPIIIGLFTVLRQPENYGIAQEIVEAGFLWMPSLSAPDPWILPVLAGATTYLSSKTMSSAKGAGGQQESMQKMMLYFFPLMIFWWGRSFPAGLTLYWVVSNLFQTVQQLAIHRPASLLPHKGSEAK</sequence>
<evidence type="ECO:0000256" key="10">
    <source>
        <dbReference type="SAM" id="Phobius"/>
    </source>
</evidence>
<dbReference type="InterPro" id="IPR028055">
    <property type="entry name" value="YidC/Oxa/ALB_C"/>
</dbReference>